<evidence type="ECO:0000256" key="1">
    <source>
        <dbReference type="SAM" id="MobiDB-lite"/>
    </source>
</evidence>
<organism evidence="2 3">
    <name type="scientific">Botrytis porri</name>
    <dbReference type="NCBI Taxonomy" id="87229"/>
    <lineage>
        <taxon>Eukaryota</taxon>
        <taxon>Fungi</taxon>
        <taxon>Dikarya</taxon>
        <taxon>Ascomycota</taxon>
        <taxon>Pezizomycotina</taxon>
        <taxon>Leotiomycetes</taxon>
        <taxon>Helotiales</taxon>
        <taxon>Sclerotiniaceae</taxon>
        <taxon>Botrytis</taxon>
    </lineage>
</organism>
<feature type="region of interest" description="Disordered" evidence="1">
    <location>
        <begin position="1"/>
        <end position="20"/>
    </location>
</feature>
<evidence type="ECO:0000313" key="3">
    <source>
        <dbReference type="Proteomes" id="UP000297280"/>
    </source>
</evidence>
<evidence type="ECO:0000313" key="2">
    <source>
        <dbReference type="EMBL" id="TGO83949.1"/>
    </source>
</evidence>
<comment type="caution">
    <text evidence="2">The sequence shown here is derived from an EMBL/GenBank/DDBJ whole genome shotgun (WGS) entry which is preliminary data.</text>
</comment>
<dbReference type="AlphaFoldDB" id="A0A4Z1KQT3"/>
<protein>
    <submittedName>
        <fullName evidence="2">Uncharacterized protein</fullName>
    </submittedName>
</protein>
<keyword evidence="3" id="KW-1185">Reference proteome</keyword>
<accession>A0A4Z1KQT3</accession>
<proteinExistence type="predicted"/>
<sequence>MVTKPLNVETSNVGIPNNHSTVSTSHMLNHQGIVDLKQQSVRLEVFEMLGLVNVWCRPDINP</sequence>
<dbReference type="Proteomes" id="UP000297280">
    <property type="component" value="Unassembled WGS sequence"/>
</dbReference>
<dbReference type="EMBL" id="PQXO01000569">
    <property type="protein sequence ID" value="TGO83949.1"/>
    <property type="molecule type" value="Genomic_DNA"/>
</dbReference>
<gene>
    <name evidence="2" type="ORF">BPOR_0570g00040</name>
</gene>
<feature type="compositionally biased region" description="Polar residues" evidence="1">
    <location>
        <begin position="8"/>
        <end position="20"/>
    </location>
</feature>
<name>A0A4Z1KQT3_9HELO</name>
<reference evidence="2 3" key="1">
    <citation type="submission" date="2017-12" db="EMBL/GenBank/DDBJ databases">
        <title>Comparative genomics of Botrytis spp.</title>
        <authorList>
            <person name="Valero-Jimenez C.A."/>
            <person name="Tapia P."/>
            <person name="Veloso J."/>
            <person name="Silva-Moreno E."/>
            <person name="Staats M."/>
            <person name="Valdes J.H."/>
            <person name="Van Kan J.A.L."/>
        </authorList>
    </citation>
    <scope>NUCLEOTIDE SEQUENCE [LARGE SCALE GENOMIC DNA]</scope>
    <source>
        <strain evidence="2 3">MUCL3349</strain>
    </source>
</reference>